<comment type="caution">
    <text evidence="2">The sequence shown here is derived from an EMBL/GenBank/DDBJ whole genome shotgun (WGS) entry which is preliminary data.</text>
</comment>
<sequence>MVKAIFNWSGGKDSALALTRALECGEYEIVALLTTVNRESGLSSMHNIPQKVLMRQAESIGIPLYTVGLTPKGDMADYAEAMREAVLHFKEQGVSHFIFSDIYLHDVRQYRERQLSPYGIMVVEPLWGLSSHEIMEQFLASGIECRIVTTDASVLGCEYIGRKIDRQLTDSLPSGVDVCGENGEYHTVCLNAPCFSRRISIQISKPFSRTYSIRNDDGSTHDYTYWFSSLD</sequence>
<name>A0A940IEQ5_9BACT</name>
<evidence type="ECO:0000313" key="3">
    <source>
        <dbReference type="Proteomes" id="UP000712007"/>
    </source>
</evidence>
<dbReference type="Pfam" id="PF01902">
    <property type="entry name" value="Diphthami_syn_2"/>
    <property type="match status" value="1"/>
</dbReference>
<dbReference type="CDD" id="cd01994">
    <property type="entry name" value="AANH_PF0828-like"/>
    <property type="match status" value="1"/>
</dbReference>
<dbReference type="SUPFAM" id="SSF52402">
    <property type="entry name" value="Adenine nucleotide alpha hydrolases-like"/>
    <property type="match status" value="1"/>
</dbReference>
<dbReference type="InterPro" id="IPR002761">
    <property type="entry name" value="Diphthami_syn_dom"/>
</dbReference>
<protein>
    <submittedName>
        <fullName evidence="2">Adenine nucleotide alpha hydrolase</fullName>
    </submittedName>
</protein>
<reference evidence="2" key="1">
    <citation type="submission" date="2020-10" db="EMBL/GenBank/DDBJ databases">
        <authorList>
            <person name="Gilroy R."/>
        </authorList>
    </citation>
    <scope>NUCLEOTIDE SEQUENCE</scope>
    <source>
        <strain evidence="2">3924</strain>
    </source>
</reference>
<evidence type="ECO:0000313" key="2">
    <source>
        <dbReference type="EMBL" id="MBO8439832.1"/>
    </source>
</evidence>
<dbReference type="AlphaFoldDB" id="A0A940IEQ5"/>
<dbReference type="GO" id="GO:0016787">
    <property type="term" value="F:hydrolase activity"/>
    <property type="evidence" value="ECO:0007669"/>
    <property type="project" value="UniProtKB-KW"/>
</dbReference>
<dbReference type="InterPro" id="IPR014729">
    <property type="entry name" value="Rossmann-like_a/b/a_fold"/>
</dbReference>
<dbReference type="Gene3D" id="3.40.50.620">
    <property type="entry name" value="HUPs"/>
    <property type="match status" value="1"/>
</dbReference>
<proteinExistence type="predicted"/>
<accession>A0A940IEQ5</accession>
<reference evidence="2" key="2">
    <citation type="journal article" date="2021" name="PeerJ">
        <title>Extensive microbial diversity within the chicken gut microbiome revealed by metagenomics and culture.</title>
        <authorList>
            <person name="Gilroy R."/>
            <person name="Ravi A."/>
            <person name="Getino M."/>
            <person name="Pursley I."/>
            <person name="Horton D.L."/>
            <person name="Alikhan N.F."/>
            <person name="Baker D."/>
            <person name="Gharbi K."/>
            <person name="Hall N."/>
            <person name="Watson M."/>
            <person name="Adriaenssens E.M."/>
            <person name="Foster-Nyarko E."/>
            <person name="Jarju S."/>
            <person name="Secka A."/>
            <person name="Antonio M."/>
            <person name="Oren A."/>
            <person name="Chaudhuri R.R."/>
            <person name="La Ragione R."/>
            <person name="Hildebrand F."/>
            <person name="Pallen M.J."/>
        </authorList>
    </citation>
    <scope>NUCLEOTIDE SEQUENCE</scope>
    <source>
        <strain evidence="2">3924</strain>
    </source>
</reference>
<keyword evidence="2" id="KW-0378">Hydrolase</keyword>
<organism evidence="2 3">
    <name type="scientific">Candidatus Aphodosoma intestinipullorum</name>
    <dbReference type="NCBI Taxonomy" id="2840674"/>
    <lineage>
        <taxon>Bacteria</taxon>
        <taxon>Pseudomonadati</taxon>
        <taxon>Bacteroidota</taxon>
        <taxon>Bacteroidia</taxon>
        <taxon>Bacteroidales</taxon>
        <taxon>Candidatus Aphodosoma</taxon>
    </lineage>
</organism>
<dbReference type="Proteomes" id="UP000712007">
    <property type="component" value="Unassembled WGS sequence"/>
</dbReference>
<evidence type="ECO:0000259" key="1">
    <source>
        <dbReference type="Pfam" id="PF01902"/>
    </source>
</evidence>
<gene>
    <name evidence="2" type="ORF">IAC51_04190</name>
</gene>
<dbReference type="Gene3D" id="3.90.1490.10">
    <property type="entry name" value="putative n-type atp pyrophosphatase, domain 2"/>
    <property type="match status" value="1"/>
</dbReference>
<feature type="domain" description="Diphthamide synthase" evidence="1">
    <location>
        <begin position="3"/>
        <end position="203"/>
    </location>
</feature>
<dbReference type="EMBL" id="JADIMV010000071">
    <property type="protein sequence ID" value="MBO8439832.1"/>
    <property type="molecule type" value="Genomic_DNA"/>
</dbReference>